<comment type="subcellular location">
    <subcellularLocation>
        <location evidence="1">Vacuole membrane</location>
        <topology evidence="1">Multi-pass membrane protein</topology>
    </subcellularLocation>
</comment>
<feature type="transmembrane region" description="Helical" evidence="1">
    <location>
        <begin position="9"/>
        <end position="26"/>
    </location>
</feature>
<keyword evidence="1" id="KW-0812">Transmembrane</keyword>
<keyword evidence="1" id="KW-0926">Vacuole</keyword>
<keyword evidence="3" id="KW-1185">Reference proteome</keyword>
<accession>A0A8H6ZBQ8</accession>
<dbReference type="InterPro" id="IPR024671">
    <property type="entry name" value="Atg22-like"/>
</dbReference>
<comment type="function">
    <text evidence="1">Vacuolar effluxer which mediate the efflux of amino acids resulting from autophagic degradation. The release of autophagic amino acids allows the maintenance of protein synthesis and viability during nitrogen starvation.</text>
</comment>
<comment type="similarity">
    <text evidence="1">Belongs to the ATG22 family.</text>
</comment>
<organism evidence="2 3">
    <name type="scientific">Mycena sanguinolenta</name>
    <dbReference type="NCBI Taxonomy" id="230812"/>
    <lineage>
        <taxon>Eukaryota</taxon>
        <taxon>Fungi</taxon>
        <taxon>Dikarya</taxon>
        <taxon>Basidiomycota</taxon>
        <taxon>Agaricomycotina</taxon>
        <taxon>Agaricomycetes</taxon>
        <taxon>Agaricomycetidae</taxon>
        <taxon>Agaricales</taxon>
        <taxon>Marasmiineae</taxon>
        <taxon>Mycenaceae</taxon>
        <taxon>Mycena</taxon>
    </lineage>
</organism>
<dbReference type="EMBL" id="JACAZH010000002">
    <property type="protein sequence ID" value="KAF7374579.1"/>
    <property type="molecule type" value="Genomic_DNA"/>
</dbReference>
<keyword evidence="1" id="KW-0813">Transport</keyword>
<proteinExistence type="inferred from homology"/>
<dbReference type="Pfam" id="PF11700">
    <property type="entry name" value="ATG22"/>
    <property type="match status" value="1"/>
</dbReference>
<dbReference type="Proteomes" id="UP000623467">
    <property type="component" value="Unassembled WGS sequence"/>
</dbReference>
<dbReference type="OrthoDB" id="10584270at2759"/>
<sequence length="125" mass="14055">MPLTKLTKSYVIVTLPFQILTIWGLIGVHTDKFGFKHVWEICLLTPAFGLKYQAFYDLTVCSWYAYSQTMVSEVSPLPQMFLFLALFSVIGKTSCIMIFIAIVPSAIIIAGGNNDHMPFAFFFGL</sequence>
<keyword evidence="1" id="KW-1133">Transmembrane helix</keyword>
<evidence type="ECO:0000313" key="3">
    <source>
        <dbReference type="Proteomes" id="UP000623467"/>
    </source>
</evidence>
<dbReference type="GO" id="GO:0006865">
    <property type="term" value="P:amino acid transport"/>
    <property type="evidence" value="ECO:0007669"/>
    <property type="project" value="UniProtKB-KW"/>
</dbReference>
<comment type="caution">
    <text evidence="1">Lacks conserved residue(s) required for the propagation of feature annotation.</text>
</comment>
<dbReference type="GO" id="GO:0006914">
    <property type="term" value="P:autophagy"/>
    <property type="evidence" value="ECO:0007669"/>
    <property type="project" value="UniProtKB-KW"/>
</dbReference>
<feature type="transmembrane region" description="Helical" evidence="1">
    <location>
        <begin position="80"/>
        <end position="109"/>
    </location>
</feature>
<reference evidence="2" key="1">
    <citation type="submission" date="2020-05" db="EMBL/GenBank/DDBJ databases">
        <title>Mycena genomes resolve the evolution of fungal bioluminescence.</title>
        <authorList>
            <person name="Tsai I.J."/>
        </authorList>
    </citation>
    <scope>NUCLEOTIDE SEQUENCE</scope>
    <source>
        <strain evidence="2">160909Yilan</strain>
    </source>
</reference>
<comment type="caution">
    <text evidence="2">The sequence shown here is derived from an EMBL/GenBank/DDBJ whole genome shotgun (WGS) entry which is preliminary data.</text>
</comment>
<keyword evidence="1" id="KW-0472">Membrane</keyword>
<keyword evidence="1" id="KW-0072">Autophagy</keyword>
<evidence type="ECO:0000256" key="1">
    <source>
        <dbReference type="RuleBase" id="RU363073"/>
    </source>
</evidence>
<dbReference type="GO" id="GO:0005774">
    <property type="term" value="C:vacuolar membrane"/>
    <property type="evidence" value="ECO:0007669"/>
    <property type="project" value="UniProtKB-SubCell"/>
</dbReference>
<gene>
    <name evidence="2" type="ORF">MSAN_00342500</name>
</gene>
<evidence type="ECO:0000313" key="2">
    <source>
        <dbReference type="EMBL" id="KAF7374579.1"/>
    </source>
</evidence>
<keyword evidence="1" id="KW-0029">Amino-acid transport</keyword>
<name>A0A8H6ZBQ8_9AGAR</name>
<protein>
    <recommendedName>
        <fullName evidence="1">Autophagy-related protein</fullName>
    </recommendedName>
</protein>
<dbReference type="AlphaFoldDB" id="A0A8H6ZBQ8"/>